<keyword evidence="1" id="KW-0472">Membrane</keyword>
<proteinExistence type="predicted"/>
<dbReference type="EMBL" id="JBBUTF010000018">
    <property type="protein sequence ID" value="MEK8027939.1"/>
    <property type="molecule type" value="Genomic_DNA"/>
</dbReference>
<keyword evidence="1" id="KW-1133">Transmembrane helix</keyword>
<keyword evidence="1" id="KW-0812">Transmembrane</keyword>
<feature type="transmembrane region" description="Helical" evidence="1">
    <location>
        <begin position="35"/>
        <end position="60"/>
    </location>
</feature>
<feature type="transmembrane region" description="Helical" evidence="1">
    <location>
        <begin position="320"/>
        <end position="341"/>
    </location>
</feature>
<accession>A0ABU9BDE4</accession>
<evidence type="ECO:0000313" key="4">
    <source>
        <dbReference type="Proteomes" id="UP001368500"/>
    </source>
</evidence>
<organism evidence="3 4">
    <name type="scientific">Pseudaquabacterium rugosum</name>
    <dbReference type="NCBI Taxonomy" id="2984194"/>
    <lineage>
        <taxon>Bacteria</taxon>
        <taxon>Pseudomonadati</taxon>
        <taxon>Pseudomonadota</taxon>
        <taxon>Betaproteobacteria</taxon>
        <taxon>Burkholderiales</taxon>
        <taxon>Sphaerotilaceae</taxon>
        <taxon>Pseudaquabacterium</taxon>
    </lineage>
</organism>
<evidence type="ECO:0000313" key="3">
    <source>
        <dbReference type="EMBL" id="MEK8027939.1"/>
    </source>
</evidence>
<dbReference type="InterPro" id="IPR025833">
    <property type="entry name" value="GDYXXLXY"/>
</dbReference>
<dbReference type="InterPro" id="IPR025513">
    <property type="entry name" value="DUF4401"/>
</dbReference>
<feature type="transmembrane region" description="Helical" evidence="1">
    <location>
        <begin position="260"/>
        <end position="278"/>
    </location>
</feature>
<feature type="domain" description="DUF4401" evidence="2">
    <location>
        <begin position="32"/>
        <end position="363"/>
    </location>
</feature>
<feature type="transmembrane region" description="Helical" evidence="1">
    <location>
        <begin position="91"/>
        <end position="110"/>
    </location>
</feature>
<dbReference type="Pfam" id="PF14345">
    <property type="entry name" value="GDYXXLXY"/>
    <property type="match status" value="1"/>
</dbReference>
<protein>
    <submittedName>
        <fullName evidence="3">GDYXXLXY domain-containing protein</fullName>
    </submittedName>
</protein>
<feature type="transmembrane region" description="Helical" evidence="1">
    <location>
        <begin position="347"/>
        <end position="364"/>
    </location>
</feature>
<sequence length="537" mass="55596">MRADRVQAAVQAVVAHGLLPADARADDADPRPWPVILLMAFGAWLAALPMLGLLALLLGGLLDHGPVLHLVGGALLALGAVVLRAQGVALFIEQMAVPVLLSGLLGLAAAFHRDLPERGGHAATLALVLGCGALLPRAWLRLPLGAAAAGLAALMLTGSVGQILGGGPAAARLHWAWPLVLILSLAALHTVAAGRAGPPRRAAAVDALASGALLGALAGLAAASGMSFLVGGATGAGAVADIGRELARLPRGVDLGPAKVLSVLTAAAALVLLARAWPSTRRPHWALAALVPLALSAFVPALGPALLAAAGCAVMHRFRLAAASVAVALWGVGGFYYAAALPLTQKALLLCAAGAWLAACAGWIRPSADARTGPRIGPPTGRRWWGACTCGVAALLIVNAGIWRNEMLIRQGRPVLVEIVPVDPRSLLQGDYMRLAFRLPADLPVTRPLDAHRPRILLAVDERGVARPLRLARPGETPGAGQLLMELTPRDGRWTLVTDAWYFREGDGARWARARYGEFRVQADGRALLVGLRDDKP</sequence>
<feature type="transmembrane region" description="Helical" evidence="1">
    <location>
        <begin position="284"/>
        <end position="308"/>
    </location>
</feature>
<dbReference type="RefSeq" id="WP_341375723.1">
    <property type="nucleotide sequence ID" value="NZ_JBBUTF010000018.1"/>
</dbReference>
<dbReference type="Proteomes" id="UP001368500">
    <property type="component" value="Unassembled WGS sequence"/>
</dbReference>
<evidence type="ECO:0000256" key="1">
    <source>
        <dbReference type="SAM" id="Phobius"/>
    </source>
</evidence>
<keyword evidence="4" id="KW-1185">Reference proteome</keyword>
<feature type="transmembrane region" description="Helical" evidence="1">
    <location>
        <begin position="176"/>
        <end position="193"/>
    </location>
</feature>
<feature type="transmembrane region" description="Helical" evidence="1">
    <location>
        <begin position="122"/>
        <end position="140"/>
    </location>
</feature>
<dbReference type="Pfam" id="PF14351">
    <property type="entry name" value="DUF4401"/>
    <property type="match status" value="1"/>
</dbReference>
<evidence type="ECO:0000259" key="2">
    <source>
        <dbReference type="Pfam" id="PF14351"/>
    </source>
</evidence>
<feature type="transmembrane region" description="Helical" evidence="1">
    <location>
        <begin position="67"/>
        <end position="85"/>
    </location>
</feature>
<gene>
    <name evidence="3" type="ORF">AACH11_18415</name>
</gene>
<reference evidence="3 4" key="1">
    <citation type="submission" date="2024-04" db="EMBL/GenBank/DDBJ databases">
        <title>Novel species of the genus Ideonella isolated from streams.</title>
        <authorList>
            <person name="Lu H."/>
        </authorList>
    </citation>
    <scope>NUCLEOTIDE SEQUENCE [LARGE SCALE GENOMIC DNA]</scope>
    <source>
        <strain evidence="3 4">BYS139W</strain>
    </source>
</reference>
<comment type="caution">
    <text evidence="3">The sequence shown here is derived from an EMBL/GenBank/DDBJ whole genome shotgun (WGS) entry which is preliminary data.</text>
</comment>
<feature type="transmembrane region" description="Helical" evidence="1">
    <location>
        <begin position="384"/>
        <end position="403"/>
    </location>
</feature>
<name>A0ABU9BDE4_9BURK</name>
<feature type="transmembrane region" description="Helical" evidence="1">
    <location>
        <begin position="213"/>
        <end position="239"/>
    </location>
</feature>
<feature type="transmembrane region" description="Helical" evidence="1">
    <location>
        <begin position="146"/>
        <end position="164"/>
    </location>
</feature>